<evidence type="ECO:0000256" key="1">
    <source>
        <dbReference type="ARBA" id="ARBA00001713"/>
    </source>
</evidence>
<name>A0A8J5FTH4_ZINOF</name>
<dbReference type="PANTHER" id="PTHR43748:SF2">
    <property type="entry name" value="RIBOSE-5-PHOSPHATE ISOMERASE 2-RELATED"/>
    <property type="match status" value="1"/>
</dbReference>
<evidence type="ECO:0000256" key="2">
    <source>
        <dbReference type="ARBA" id="ARBA00004921"/>
    </source>
</evidence>
<dbReference type="PANTHER" id="PTHR43748">
    <property type="entry name" value="RIBOSE-5-PHOSPHATE ISOMERASE 3, CHLOROPLASTIC-RELATED"/>
    <property type="match status" value="1"/>
</dbReference>
<gene>
    <name evidence="4" type="ORF">ZIOFF_048546</name>
</gene>
<dbReference type="Proteomes" id="UP000734854">
    <property type="component" value="Unassembled WGS sequence"/>
</dbReference>
<comment type="caution">
    <text evidence="4">The sequence shown here is derived from an EMBL/GenBank/DDBJ whole genome shotgun (WGS) entry which is preliminary data.</text>
</comment>
<accession>A0A8J5FTH4</accession>
<reference evidence="4 5" key="1">
    <citation type="submission" date="2020-08" db="EMBL/GenBank/DDBJ databases">
        <title>Plant Genome Project.</title>
        <authorList>
            <person name="Zhang R.-G."/>
        </authorList>
    </citation>
    <scope>NUCLEOTIDE SEQUENCE [LARGE SCALE GENOMIC DNA]</scope>
    <source>
        <tissue evidence="4">Rhizome</tissue>
    </source>
</reference>
<evidence type="ECO:0000313" key="4">
    <source>
        <dbReference type="EMBL" id="KAG6493554.1"/>
    </source>
</evidence>
<evidence type="ECO:0000313" key="5">
    <source>
        <dbReference type="Proteomes" id="UP000734854"/>
    </source>
</evidence>
<feature type="compositionally biased region" description="Low complexity" evidence="3">
    <location>
        <begin position="104"/>
        <end position="123"/>
    </location>
</feature>
<dbReference type="GO" id="GO:0004751">
    <property type="term" value="F:ribose-5-phosphate isomerase activity"/>
    <property type="evidence" value="ECO:0007669"/>
    <property type="project" value="UniProtKB-EC"/>
</dbReference>
<comment type="catalytic activity">
    <reaction evidence="1">
        <text>aldehydo-D-ribose 5-phosphate = D-ribulose 5-phosphate</text>
        <dbReference type="Rhea" id="RHEA:14657"/>
        <dbReference type="ChEBI" id="CHEBI:58121"/>
        <dbReference type="ChEBI" id="CHEBI:58273"/>
        <dbReference type="EC" id="5.3.1.6"/>
    </reaction>
</comment>
<keyword evidence="5" id="KW-1185">Reference proteome</keyword>
<dbReference type="AlphaFoldDB" id="A0A8J5FTH4"/>
<feature type="region of interest" description="Disordered" evidence="3">
    <location>
        <begin position="104"/>
        <end position="130"/>
    </location>
</feature>
<organism evidence="4 5">
    <name type="scientific">Zingiber officinale</name>
    <name type="common">Ginger</name>
    <name type="synonym">Amomum zingiber</name>
    <dbReference type="NCBI Taxonomy" id="94328"/>
    <lineage>
        <taxon>Eukaryota</taxon>
        <taxon>Viridiplantae</taxon>
        <taxon>Streptophyta</taxon>
        <taxon>Embryophyta</taxon>
        <taxon>Tracheophyta</taxon>
        <taxon>Spermatophyta</taxon>
        <taxon>Magnoliopsida</taxon>
        <taxon>Liliopsida</taxon>
        <taxon>Zingiberales</taxon>
        <taxon>Zingiberaceae</taxon>
        <taxon>Zingiber</taxon>
    </lineage>
</organism>
<dbReference type="InterPro" id="IPR050262">
    <property type="entry name" value="Ribose-5P_isomerase"/>
</dbReference>
<protein>
    <submittedName>
        <fullName evidence="4">Uncharacterized protein</fullName>
    </submittedName>
</protein>
<proteinExistence type="predicted"/>
<evidence type="ECO:0000256" key="3">
    <source>
        <dbReference type="SAM" id="MobiDB-lite"/>
    </source>
</evidence>
<comment type="pathway">
    <text evidence="2">Carbohydrate degradation.</text>
</comment>
<sequence length="179" mass="19202">MVEGVGRYFVVIVDELKLVPRLGGSGQVVPVETYSSRMELMATTRYQCDILRVTGVVEHGMFLEKVPEFIVVNAFGTDEVIIAADIEVAAEDVTTPTVAVVPMTGASSPSTPSSNTHTASSPSITNSPESYEGSVRFRSIADIYANTEEVVGIDKEEGEVMVVISEEPTCYQEAATEAC</sequence>
<dbReference type="EMBL" id="JACMSC010000013">
    <property type="protein sequence ID" value="KAG6493554.1"/>
    <property type="molecule type" value="Genomic_DNA"/>
</dbReference>